<protein>
    <recommendedName>
        <fullName evidence="3">SGNH/GDSL hydrolase family protein</fullName>
    </recommendedName>
</protein>
<organism evidence="1 2">
    <name type="scientific">Streptomyces silvisoli</name>
    <dbReference type="NCBI Taxonomy" id="3034235"/>
    <lineage>
        <taxon>Bacteria</taxon>
        <taxon>Bacillati</taxon>
        <taxon>Actinomycetota</taxon>
        <taxon>Actinomycetes</taxon>
        <taxon>Kitasatosporales</taxon>
        <taxon>Streptomycetaceae</taxon>
        <taxon>Streptomyces</taxon>
    </lineage>
</organism>
<proteinExistence type="predicted"/>
<sequence>MRSPSLWRPRWRAVTLITALAVAAVGTVVIWQSRSAQEGESVPPSQTIDLPRRIGEHISGLPKEGGYRIPGRGERRAIATGVALVLDKRLDAARQRLAAVGYTVRTLRVSGTDREVAEVAESPATHRGWGWVYVDLAHPVRWSVQAPHPRSDLYTELLAGDLFTRAPGGVLVLAGAPRNAGEGNAADVAHREDSVFGAVCDMLVARGLPAIQVHGFADASSPDHDVIVSPGPAEPSRPVREAARLLSDKGFRVCRVWRERCSGLEGTTNAQGNKAADNGVPFLHVENSFTVRADPASRQRVADALAAVARGWE</sequence>
<dbReference type="EMBL" id="JARJBC010000008">
    <property type="protein sequence ID" value="MDF3290609.1"/>
    <property type="molecule type" value="Genomic_DNA"/>
</dbReference>
<dbReference type="RefSeq" id="WP_276093995.1">
    <property type="nucleotide sequence ID" value="NZ_JARJBC010000008.1"/>
</dbReference>
<evidence type="ECO:0000313" key="2">
    <source>
        <dbReference type="Proteomes" id="UP001216579"/>
    </source>
</evidence>
<dbReference type="Proteomes" id="UP001216579">
    <property type="component" value="Unassembled WGS sequence"/>
</dbReference>
<name>A0ABT5ZLA9_9ACTN</name>
<gene>
    <name evidence="1" type="ORF">P3G67_15405</name>
</gene>
<evidence type="ECO:0008006" key="3">
    <source>
        <dbReference type="Google" id="ProtNLM"/>
    </source>
</evidence>
<evidence type="ECO:0000313" key="1">
    <source>
        <dbReference type="EMBL" id="MDF3290609.1"/>
    </source>
</evidence>
<reference evidence="1 2" key="1">
    <citation type="submission" date="2023-03" db="EMBL/GenBank/DDBJ databases">
        <title>Draft genome sequence of Streptomyces sp. RB6PN23 isolated from peat swamp forest in Thailand.</title>
        <authorList>
            <person name="Klaysubun C."/>
            <person name="Duangmal K."/>
        </authorList>
    </citation>
    <scope>NUCLEOTIDE SEQUENCE [LARGE SCALE GENOMIC DNA]</scope>
    <source>
        <strain evidence="1 2">RB6PN23</strain>
    </source>
</reference>
<keyword evidence="2" id="KW-1185">Reference proteome</keyword>
<comment type="caution">
    <text evidence="1">The sequence shown here is derived from an EMBL/GenBank/DDBJ whole genome shotgun (WGS) entry which is preliminary data.</text>
</comment>
<accession>A0ABT5ZLA9</accession>